<keyword evidence="3" id="KW-1185">Reference proteome</keyword>
<dbReference type="AlphaFoldDB" id="A0AAV4MCX9"/>
<name>A0AAV4MCX9_CAEEX</name>
<accession>A0AAV4MCX9</accession>
<dbReference type="EMBL" id="BPLR01019658">
    <property type="protein sequence ID" value="GIX70208.1"/>
    <property type="molecule type" value="Genomic_DNA"/>
</dbReference>
<reference evidence="2 3" key="1">
    <citation type="submission" date="2021-06" db="EMBL/GenBank/DDBJ databases">
        <title>Caerostris extrusa draft genome.</title>
        <authorList>
            <person name="Kono N."/>
            <person name="Arakawa K."/>
        </authorList>
    </citation>
    <scope>NUCLEOTIDE SEQUENCE [LARGE SCALE GENOMIC DNA]</scope>
</reference>
<evidence type="ECO:0000313" key="2">
    <source>
        <dbReference type="EMBL" id="GIX70208.1"/>
    </source>
</evidence>
<organism evidence="2 3">
    <name type="scientific">Caerostris extrusa</name>
    <name type="common">Bark spider</name>
    <name type="synonym">Caerostris bankana</name>
    <dbReference type="NCBI Taxonomy" id="172846"/>
    <lineage>
        <taxon>Eukaryota</taxon>
        <taxon>Metazoa</taxon>
        <taxon>Ecdysozoa</taxon>
        <taxon>Arthropoda</taxon>
        <taxon>Chelicerata</taxon>
        <taxon>Arachnida</taxon>
        <taxon>Araneae</taxon>
        <taxon>Araneomorphae</taxon>
        <taxon>Entelegynae</taxon>
        <taxon>Araneoidea</taxon>
        <taxon>Araneidae</taxon>
        <taxon>Caerostris</taxon>
    </lineage>
</organism>
<dbReference type="Proteomes" id="UP001054945">
    <property type="component" value="Unassembled WGS sequence"/>
</dbReference>
<gene>
    <name evidence="2" type="ORF">CEXT_197211</name>
</gene>
<sequence length="97" mass="10911">MLIIWRYHYSFNKRSSNCCYLRRHGANGMSLSTTYSDCLTSEPDQEVAASEHYRVARPPSSPSRGSVSLPPPYHYLPRVGRSFHTLGKQIKSIPGGP</sequence>
<comment type="caution">
    <text evidence="2">The sequence shown here is derived from an EMBL/GenBank/DDBJ whole genome shotgun (WGS) entry which is preliminary data.</text>
</comment>
<evidence type="ECO:0000313" key="3">
    <source>
        <dbReference type="Proteomes" id="UP001054945"/>
    </source>
</evidence>
<feature type="region of interest" description="Disordered" evidence="1">
    <location>
        <begin position="49"/>
        <end position="72"/>
    </location>
</feature>
<protein>
    <submittedName>
        <fullName evidence="2">Uncharacterized protein</fullName>
    </submittedName>
</protein>
<evidence type="ECO:0000256" key="1">
    <source>
        <dbReference type="SAM" id="MobiDB-lite"/>
    </source>
</evidence>
<proteinExistence type="predicted"/>